<dbReference type="CDD" id="cd02440">
    <property type="entry name" value="AdoMet_MTases"/>
    <property type="match status" value="1"/>
</dbReference>
<organism evidence="1 2">
    <name type="scientific">Posidoniimonas corsicana</name>
    <dbReference type="NCBI Taxonomy" id="1938618"/>
    <lineage>
        <taxon>Bacteria</taxon>
        <taxon>Pseudomonadati</taxon>
        <taxon>Planctomycetota</taxon>
        <taxon>Planctomycetia</taxon>
        <taxon>Pirellulales</taxon>
        <taxon>Lacipirellulaceae</taxon>
        <taxon>Posidoniimonas</taxon>
    </lineage>
</organism>
<evidence type="ECO:0000313" key="2">
    <source>
        <dbReference type="Proteomes" id="UP000316714"/>
    </source>
</evidence>
<proteinExistence type="predicted"/>
<dbReference type="EMBL" id="SIHJ01000001">
    <property type="protein sequence ID" value="TWT36114.1"/>
    <property type="molecule type" value="Genomic_DNA"/>
</dbReference>
<comment type="caution">
    <text evidence="1">The sequence shown here is derived from an EMBL/GenBank/DDBJ whole genome shotgun (WGS) entry which is preliminary data.</text>
</comment>
<dbReference type="RefSeq" id="WP_146562769.1">
    <property type="nucleotide sequence ID" value="NZ_SIHJ01000001.1"/>
</dbReference>
<dbReference type="SUPFAM" id="SSF53335">
    <property type="entry name" value="S-adenosyl-L-methionine-dependent methyltransferases"/>
    <property type="match status" value="1"/>
</dbReference>
<reference evidence="1 2" key="1">
    <citation type="submission" date="2019-02" db="EMBL/GenBank/DDBJ databases">
        <title>Deep-cultivation of Planctomycetes and their phenomic and genomic characterization uncovers novel biology.</title>
        <authorList>
            <person name="Wiegand S."/>
            <person name="Jogler M."/>
            <person name="Boedeker C."/>
            <person name="Pinto D."/>
            <person name="Vollmers J."/>
            <person name="Rivas-Marin E."/>
            <person name="Kohn T."/>
            <person name="Peeters S.H."/>
            <person name="Heuer A."/>
            <person name="Rast P."/>
            <person name="Oberbeckmann S."/>
            <person name="Bunk B."/>
            <person name="Jeske O."/>
            <person name="Meyerdierks A."/>
            <person name="Storesund J.E."/>
            <person name="Kallscheuer N."/>
            <person name="Luecker S."/>
            <person name="Lage O.M."/>
            <person name="Pohl T."/>
            <person name="Merkel B.J."/>
            <person name="Hornburger P."/>
            <person name="Mueller R.-W."/>
            <person name="Bruemmer F."/>
            <person name="Labrenz M."/>
            <person name="Spormann A.M."/>
            <person name="Op Den Camp H."/>
            <person name="Overmann J."/>
            <person name="Amann R."/>
            <person name="Jetten M.S.M."/>
            <person name="Mascher T."/>
            <person name="Medema M.H."/>
            <person name="Devos D.P."/>
            <person name="Kaster A.-K."/>
            <person name="Ovreas L."/>
            <person name="Rohde M."/>
            <person name="Galperin M.Y."/>
            <person name="Jogler C."/>
        </authorList>
    </citation>
    <scope>NUCLEOTIDE SEQUENCE [LARGE SCALE GENOMIC DNA]</scope>
    <source>
        <strain evidence="1 2">KOR34</strain>
    </source>
</reference>
<dbReference type="AlphaFoldDB" id="A0A5C5VBV3"/>
<gene>
    <name evidence="1" type="ORF">KOR34_10130</name>
</gene>
<dbReference type="OrthoDB" id="7343073at2"/>
<sequence>MRLSSVIKNHATPRAILRRWAVAQAGKRVQAGPFRGMHYIDQAFGSAYVPKVLGTYERELYPVLEEVLSADYDTLIDVGVAEGYFAVGMAGRSQARVVGYECDAAATAMAKELARLNNVENQIEMRGECTPAELEGLIASSAKPFLLCDVDGYETELLDPRRVGSLTRCAMLVELHEFARPGVTAEFLRRFGATHDIEILWQSPRTAADFPFEGVLTRLLPSRYRRHMVDELRPSEQSWLWMTPKAPQAAAA</sequence>
<accession>A0A5C5VBV3</accession>
<dbReference type="Proteomes" id="UP000316714">
    <property type="component" value="Unassembled WGS sequence"/>
</dbReference>
<keyword evidence="2" id="KW-1185">Reference proteome</keyword>
<dbReference type="Gene3D" id="3.40.50.150">
    <property type="entry name" value="Vaccinia Virus protein VP39"/>
    <property type="match status" value="1"/>
</dbReference>
<evidence type="ECO:0008006" key="3">
    <source>
        <dbReference type="Google" id="ProtNLM"/>
    </source>
</evidence>
<protein>
    <recommendedName>
        <fullName evidence="3">Methyltransferase FkbM domain-containing protein</fullName>
    </recommendedName>
</protein>
<name>A0A5C5VBV3_9BACT</name>
<evidence type="ECO:0000313" key="1">
    <source>
        <dbReference type="EMBL" id="TWT36114.1"/>
    </source>
</evidence>
<dbReference type="InterPro" id="IPR029063">
    <property type="entry name" value="SAM-dependent_MTases_sf"/>
</dbReference>